<dbReference type="AlphaFoldDB" id="A0A3N4GJS5"/>
<sequence>MDIINNYIDQQGKINIIPRKQKGKIVVFEYMMAYISQNGTHFTEKELNDTIQEIYTDFATMRRYLIDYQYLERDPYGKCYAVIERKES</sequence>
<dbReference type="InterPro" id="IPR018656">
    <property type="entry name" value="DUF2087"/>
</dbReference>
<comment type="caution">
    <text evidence="2">The sequence shown here is derived from an EMBL/GenBank/DDBJ whole genome shotgun (WGS) entry which is preliminary data.</text>
</comment>
<gene>
    <name evidence="2" type="ORF">EF384_02070</name>
</gene>
<evidence type="ECO:0000313" key="2">
    <source>
        <dbReference type="EMBL" id="RPA62425.1"/>
    </source>
</evidence>
<evidence type="ECO:0000313" key="3">
    <source>
        <dbReference type="Proteomes" id="UP000273977"/>
    </source>
</evidence>
<reference evidence="2 3" key="1">
    <citation type="submission" date="2018-11" db="EMBL/GenBank/DDBJ databases">
        <title>Aerococcus sp. SJQ22, whole genome shotgun sequence.</title>
        <authorList>
            <person name="Sun L."/>
            <person name="Gao X."/>
            <person name="Chen W."/>
            <person name="Huang K."/>
        </authorList>
    </citation>
    <scope>NUCLEOTIDE SEQUENCE [LARGE SCALE GENOMIC DNA]</scope>
    <source>
        <strain evidence="2 3">SJQ22</strain>
    </source>
</reference>
<name>A0A3N4GJS5_9LACT</name>
<proteinExistence type="predicted"/>
<accession>A0A3N4GJS5</accession>
<protein>
    <submittedName>
        <fullName evidence="2">DUF2087 domain-containing protein</fullName>
    </submittedName>
</protein>
<dbReference type="RefSeq" id="WP_123779330.1">
    <property type="nucleotide sequence ID" value="NZ_RKMG01000004.1"/>
</dbReference>
<dbReference type="EMBL" id="RKMG01000004">
    <property type="protein sequence ID" value="RPA62425.1"/>
    <property type="molecule type" value="Genomic_DNA"/>
</dbReference>
<organism evidence="2 3">
    <name type="scientific">Aerococcus agrisoli</name>
    <dbReference type="NCBI Taxonomy" id="2487350"/>
    <lineage>
        <taxon>Bacteria</taxon>
        <taxon>Bacillati</taxon>
        <taxon>Bacillota</taxon>
        <taxon>Bacilli</taxon>
        <taxon>Lactobacillales</taxon>
        <taxon>Aerococcaceae</taxon>
        <taxon>Aerococcus</taxon>
    </lineage>
</organism>
<dbReference type="OrthoDB" id="9789954at2"/>
<feature type="domain" description="DUF2087" evidence="1">
    <location>
        <begin position="15"/>
        <end position="81"/>
    </location>
</feature>
<keyword evidence="3" id="KW-1185">Reference proteome</keyword>
<evidence type="ECO:0000259" key="1">
    <source>
        <dbReference type="Pfam" id="PF09860"/>
    </source>
</evidence>
<dbReference type="Pfam" id="PF09860">
    <property type="entry name" value="DUF2087"/>
    <property type="match status" value="1"/>
</dbReference>
<dbReference type="Proteomes" id="UP000273977">
    <property type="component" value="Unassembled WGS sequence"/>
</dbReference>